<sequence length="159" mass="18068">MYSIVPYIDRNEIREGVVEFLIAKGYSKSEIQDDYIEIDSQTIWIDIVVRVEGKNKIVILCESSADNLTISSRIAEIIAKLISPPPAVVAVTNLIDSEVRFLESGRTSYSLDSIPSRDEIFSLKSPEFSFDKKKIEKMKKVLLGLYQMRLCKCGIKKDQ</sequence>
<name>N0BBP3_9EURY</name>
<evidence type="ECO:0000313" key="2">
    <source>
        <dbReference type="Proteomes" id="UP000013307"/>
    </source>
</evidence>
<accession>N0BBP3</accession>
<proteinExistence type="predicted"/>
<dbReference type="HOGENOM" id="CLU_1656791_0_0_2"/>
<dbReference type="GeneID" id="15392641"/>
<organism evidence="1 2">
    <name type="scientific">Archaeoglobus sulfaticallidus PM70-1</name>
    <dbReference type="NCBI Taxonomy" id="387631"/>
    <lineage>
        <taxon>Archaea</taxon>
        <taxon>Methanobacteriati</taxon>
        <taxon>Methanobacteriota</taxon>
        <taxon>Archaeoglobi</taxon>
        <taxon>Archaeoglobales</taxon>
        <taxon>Archaeoglobaceae</taxon>
        <taxon>Archaeoglobus</taxon>
    </lineage>
</organism>
<reference evidence="1 2" key="1">
    <citation type="journal article" date="2013" name="Genome Announc.">
        <title>Complete Genome Sequence of the Thermophilic and Facultatively Chemolithoautotrophic Sulfate Reducer Archaeoglobus sulfaticallidus Strain PM70-1T.</title>
        <authorList>
            <person name="Stokke R."/>
            <person name="Hocking W.P."/>
            <person name="Steinsbu B.O."/>
            <person name="Steen I.H."/>
        </authorList>
    </citation>
    <scope>NUCLEOTIDE SEQUENCE [LARGE SCALE GENOMIC DNA]</scope>
    <source>
        <strain evidence="1">PM70-1</strain>
    </source>
</reference>
<dbReference type="Proteomes" id="UP000013307">
    <property type="component" value="Chromosome"/>
</dbReference>
<dbReference type="KEGG" id="ast:Asulf_01000"/>
<dbReference type="EMBL" id="CP005290">
    <property type="protein sequence ID" value="AGK61004.1"/>
    <property type="molecule type" value="Genomic_DNA"/>
</dbReference>
<evidence type="ECO:0008006" key="3">
    <source>
        <dbReference type="Google" id="ProtNLM"/>
    </source>
</evidence>
<dbReference type="STRING" id="387631.Asulf_01000"/>
<gene>
    <name evidence="1" type="ORF">Asulf_01000</name>
</gene>
<evidence type="ECO:0000313" key="1">
    <source>
        <dbReference type="EMBL" id="AGK61004.1"/>
    </source>
</evidence>
<dbReference type="RefSeq" id="WP_015590602.1">
    <property type="nucleotide sequence ID" value="NC_021169.1"/>
</dbReference>
<keyword evidence="2" id="KW-1185">Reference proteome</keyword>
<protein>
    <recommendedName>
        <fullName evidence="3">Type I restriction enzyme R protein N-terminal domain-containing protein</fullName>
    </recommendedName>
</protein>
<dbReference type="AlphaFoldDB" id="N0BBP3"/>